<dbReference type="Proteomes" id="UP000254304">
    <property type="component" value="Unassembled WGS sequence"/>
</dbReference>
<feature type="domain" description="Phage tail fibre protein N-terminal" evidence="3">
    <location>
        <begin position="3"/>
        <end position="158"/>
    </location>
</feature>
<feature type="compositionally biased region" description="Basic and acidic residues" evidence="1">
    <location>
        <begin position="761"/>
        <end position="770"/>
    </location>
</feature>
<dbReference type="InterPro" id="IPR051934">
    <property type="entry name" value="Phage_Tail_Fiber_Structural"/>
</dbReference>
<dbReference type="SUPFAM" id="SSF88874">
    <property type="entry name" value="Receptor-binding domain of short tail fibre protein gp12"/>
    <property type="match status" value="1"/>
</dbReference>
<name>A0A377NAA6_9GAMM</name>
<dbReference type="PANTHER" id="PTHR35191:SF1">
    <property type="entry name" value="PROPHAGE SIDE TAIL FIBER PROTEIN HOMOLOG STFQ-RELATED"/>
    <property type="match status" value="1"/>
</dbReference>
<dbReference type="Gene3D" id="3.90.1340.10">
    <property type="entry name" value="Phage tail collar domain"/>
    <property type="match status" value="1"/>
</dbReference>
<evidence type="ECO:0000313" key="5">
    <source>
        <dbReference type="Proteomes" id="UP000254304"/>
    </source>
</evidence>
<sequence>MSQTVITEAFEKWKAQQAASNQPVVLDEFVLAKVPGLDPSKPIDRKEVLPPAAQIVYRQAVSKTGLVNDNSVVYSVTIGADVGDFDFNWIGLVNKATGTLAMIVHAPMQGKVKNANGQQGNVLTRSFLMEYSGAVTQTLINTPAASWQIDFTARLAGMDEALRLANLDIYGTGAFFDAGFLVAKSGSQYFVTKGLGYVGGLRAVLAANTNISVGIGATKIWADVSYSGTLTSAYQTAIKFTASPALGNYTSNGVAHYVFALASVDGSGKITDLRPKGSLTDQQGSNDFLRKDQALAEIKALGAAAMRGARENIGAMSNLLLPADSGVKRLDDAKIIEVTNPVTISGAFEDHPLGASYVSAAQIHTYRRAFPAGAAAYQELINNDGQIFWRVGSYNETVGWRWLLVSEKYPFGWRRVFDTGNPPTPEEVGTWASKQIADSVKALQSMDTKLADEIATAYKLRGSLGPSDSPNTLRGESNFGLHGVPGVAVATVAKGYPVNGFIGTIMLMLGAFGNQQVAFASTGMQWTRYLTGAWNGADGPWSEWLPTSAIGSVASNLPLDAKDLNKLGFASGKEQAAIYHQGWDGNATPENHYPERHSGTLFVLPSAYGCQQMYITYDAGCIWTRGLESPWNGSDGPWRPWRRTAGGDYPVGAPIAWPSETPPAGFTMMVGQQFDKNVYPLLAMAYPSGVIPDMRGQTIKGKPASGRAVLSYEQDNIKWHNHSASVSSTDLGAPGTTGFDYGWKTTEGFDYGSKLTTENGWHDHGTKTRESNTALNGGGSSRRSIDVNLGYAWENLVSGAGNHQHWVEIGAHGHNVYIGAHSHQVPIGWHNHNVTIDGAGSAENTVKNIAFNYIVRLA</sequence>
<dbReference type="InterPro" id="IPR022225">
    <property type="entry name" value="Phage_tail_fibre_N"/>
</dbReference>
<proteinExistence type="predicted"/>
<feature type="region of interest" description="Disordered" evidence="1">
    <location>
        <begin position="761"/>
        <end position="780"/>
    </location>
</feature>
<evidence type="ECO:0000259" key="2">
    <source>
        <dbReference type="Pfam" id="PF07484"/>
    </source>
</evidence>
<evidence type="ECO:0000313" key="4">
    <source>
        <dbReference type="EMBL" id="STQ42876.1"/>
    </source>
</evidence>
<dbReference type="CDD" id="cd19958">
    <property type="entry name" value="pyocin_knob"/>
    <property type="match status" value="1"/>
</dbReference>
<dbReference type="EMBL" id="UGGO01000001">
    <property type="protein sequence ID" value="STQ42876.1"/>
    <property type="molecule type" value="Genomic_DNA"/>
</dbReference>
<organism evidence="4 5">
    <name type="scientific">Ewingella americana</name>
    <dbReference type="NCBI Taxonomy" id="41202"/>
    <lineage>
        <taxon>Bacteria</taxon>
        <taxon>Pseudomonadati</taxon>
        <taxon>Pseudomonadota</taxon>
        <taxon>Gammaproteobacteria</taxon>
        <taxon>Enterobacterales</taxon>
        <taxon>Yersiniaceae</taxon>
        <taxon>Ewingella</taxon>
    </lineage>
</organism>
<dbReference type="AlphaFoldDB" id="A0A377NAA6"/>
<dbReference type="InterPro" id="IPR011083">
    <property type="entry name" value="Phage_tail_collar_dom"/>
</dbReference>
<gene>
    <name evidence="4" type="ORF">NCTC12157_00542</name>
</gene>
<accession>A0A377NAA6</accession>
<dbReference type="GeneID" id="78383351"/>
<dbReference type="InterPro" id="IPR037053">
    <property type="entry name" value="Phage_tail_collar_dom_sf"/>
</dbReference>
<protein>
    <submittedName>
        <fullName evidence="4">Tail fiber protein</fullName>
    </submittedName>
</protein>
<dbReference type="RefSeq" id="WP_244956639.1">
    <property type="nucleotide sequence ID" value="NZ_VXKG01000003.1"/>
</dbReference>
<dbReference type="Pfam" id="PF12571">
    <property type="entry name" value="Phage_tail_fib"/>
    <property type="match status" value="1"/>
</dbReference>
<dbReference type="Pfam" id="PF07484">
    <property type="entry name" value="Collar"/>
    <property type="match status" value="1"/>
</dbReference>
<reference evidence="4 5" key="1">
    <citation type="submission" date="2018-06" db="EMBL/GenBank/DDBJ databases">
        <authorList>
            <consortium name="Pathogen Informatics"/>
            <person name="Doyle S."/>
        </authorList>
    </citation>
    <scope>NUCLEOTIDE SEQUENCE [LARGE SCALE GENOMIC DNA]</scope>
    <source>
        <strain evidence="4 5">NCTC12157</strain>
    </source>
</reference>
<feature type="domain" description="Phage tail collar" evidence="2">
    <location>
        <begin position="652"/>
        <end position="699"/>
    </location>
</feature>
<evidence type="ECO:0000259" key="3">
    <source>
        <dbReference type="Pfam" id="PF12571"/>
    </source>
</evidence>
<dbReference type="PANTHER" id="PTHR35191">
    <property type="entry name" value="PROPHAGE SIDE TAIL FIBER PROTEIN HOMOLOG STFQ-RELATED"/>
    <property type="match status" value="1"/>
</dbReference>
<evidence type="ECO:0000256" key="1">
    <source>
        <dbReference type="SAM" id="MobiDB-lite"/>
    </source>
</evidence>